<protein>
    <submittedName>
        <fullName evidence="2">Uncharacterized protein</fullName>
    </submittedName>
</protein>
<dbReference type="RefSeq" id="WP_143028098.1">
    <property type="nucleotide sequence ID" value="NZ_FNET01000035.1"/>
</dbReference>
<dbReference type="CDD" id="cd00093">
    <property type="entry name" value="HTH_XRE"/>
    <property type="match status" value="1"/>
</dbReference>
<proteinExistence type="predicted"/>
<sequence length="203" mass="22351">MRNRQATFPEALRAAIERRGISLERLRERLARMGTPVSTATLSYWQSGRTQPERAASLAALRNLEDIVGMPLDALAGLLDPPRPRGRGALPGLTVSGSAFFANAETVDQLIDGLDISCDARLTRLSGHDRIQMGSDRAQLGRWSRQVLRAEEDGPDRLVVIHEVDIPYQRTPKLSRCATARSVRPPSTRMRVSSPPNSFSAGR</sequence>
<dbReference type="GO" id="GO:0003677">
    <property type="term" value="F:DNA binding"/>
    <property type="evidence" value="ECO:0007669"/>
    <property type="project" value="InterPro"/>
</dbReference>
<name>A0A1G9YSJ4_9PSEU</name>
<feature type="compositionally biased region" description="Polar residues" evidence="1">
    <location>
        <begin position="190"/>
        <end position="203"/>
    </location>
</feature>
<evidence type="ECO:0000313" key="2">
    <source>
        <dbReference type="EMBL" id="SDN12108.1"/>
    </source>
</evidence>
<organism evidence="2 3">
    <name type="scientific">Lentzea albidocapillata subsp. violacea</name>
    <dbReference type="NCBI Taxonomy" id="128104"/>
    <lineage>
        <taxon>Bacteria</taxon>
        <taxon>Bacillati</taxon>
        <taxon>Actinomycetota</taxon>
        <taxon>Actinomycetes</taxon>
        <taxon>Pseudonocardiales</taxon>
        <taxon>Pseudonocardiaceae</taxon>
        <taxon>Lentzea</taxon>
    </lineage>
</organism>
<evidence type="ECO:0000313" key="3">
    <source>
        <dbReference type="Proteomes" id="UP000199682"/>
    </source>
</evidence>
<evidence type="ECO:0000256" key="1">
    <source>
        <dbReference type="SAM" id="MobiDB-lite"/>
    </source>
</evidence>
<gene>
    <name evidence="2" type="ORF">SAMN04488074_13527</name>
</gene>
<feature type="region of interest" description="Disordered" evidence="1">
    <location>
        <begin position="179"/>
        <end position="203"/>
    </location>
</feature>
<dbReference type="EMBL" id="FNET01000035">
    <property type="protein sequence ID" value="SDN12108.1"/>
    <property type="molecule type" value="Genomic_DNA"/>
</dbReference>
<reference evidence="3" key="1">
    <citation type="submission" date="2016-10" db="EMBL/GenBank/DDBJ databases">
        <authorList>
            <person name="Varghese N."/>
            <person name="Submissions S."/>
        </authorList>
    </citation>
    <scope>NUCLEOTIDE SEQUENCE [LARGE SCALE GENOMIC DNA]</scope>
    <source>
        <strain evidence="3">DSM 44796</strain>
    </source>
</reference>
<dbReference type="AlphaFoldDB" id="A0A1G9YSJ4"/>
<dbReference type="Proteomes" id="UP000199682">
    <property type="component" value="Unassembled WGS sequence"/>
</dbReference>
<accession>A0A1G9YSJ4</accession>
<dbReference type="Gene3D" id="1.10.260.40">
    <property type="entry name" value="lambda repressor-like DNA-binding domains"/>
    <property type="match status" value="1"/>
</dbReference>
<dbReference type="InterPro" id="IPR001387">
    <property type="entry name" value="Cro/C1-type_HTH"/>
</dbReference>
<dbReference type="InterPro" id="IPR010982">
    <property type="entry name" value="Lambda_DNA-bd_dom_sf"/>
</dbReference>